<dbReference type="EMBL" id="SHNO01000001">
    <property type="protein sequence ID" value="MCX2977985.1"/>
    <property type="molecule type" value="Genomic_DNA"/>
</dbReference>
<keyword evidence="7 8" id="KW-0472">Membrane</keyword>
<keyword evidence="11" id="KW-1185">Reference proteome</keyword>
<feature type="transmembrane region" description="Helical" evidence="8">
    <location>
        <begin position="46"/>
        <end position="65"/>
    </location>
</feature>
<comment type="caution">
    <text evidence="10">The sequence shown here is derived from an EMBL/GenBank/DDBJ whole genome shotgun (WGS) entry which is preliminary data.</text>
</comment>
<dbReference type="Pfam" id="PF07690">
    <property type="entry name" value="MFS_1"/>
    <property type="match status" value="1"/>
</dbReference>
<feature type="transmembrane region" description="Helical" evidence="8">
    <location>
        <begin position="282"/>
        <end position="300"/>
    </location>
</feature>
<evidence type="ECO:0000256" key="3">
    <source>
        <dbReference type="ARBA" id="ARBA00007520"/>
    </source>
</evidence>
<dbReference type="InterPro" id="IPR036259">
    <property type="entry name" value="MFS_trans_sf"/>
</dbReference>
<evidence type="ECO:0000259" key="9">
    <source>
        <dbReference type="PROSITE" id="PS50850"/>
    </source>
</evidence>
<feature type="transmembrane region" description="Helical" evidence="8">
    <location>
        <begin position="134"/>
        <end position="153"/>
    </location>
</feature>
<name>A0ABT3T719_9GAMM</name>
<dbReference type="InterPro" id="IPR005829">
    <property type="entry name" value="Sugar_transporter_CS"/>
</dbReference>
<gene>
    <name evidence="10" type="ORF">EYC82_11520</name>
</gene>
<feature type="transmembrane region" description="Helical" evidence="8">
    <location>
        <begin position="344"/>
        <end position="366"/>
    </location>
</feature>
<dbReference type="PRINTS" id="PR01035">
    <property type="entry name" value="TCRTETA"/>
</dbReference>
<keyword evidence="4" id="KW-0813">Transport</keyword>
<feature type="transmembrane region" description="Helical" evidence="8">
    <location>
        <begin position="102"/>
        <end position="122"/>
    </location>
</feature>
<feature type="transmembrane region" description="Helical" evidence="8">
    <location>
        <begin position="306"/>
        <end position="323"/>
    </location>
</feature>
<dbReference type="InterPro" id="IPR001958">
    <property type="entry name" value="Tet-R_TetA/multi-R_MdtG-like"/>
</dbReference>
<organism evidence="10 11">
    <name type="scientific">Candidatus Marimicrobium litorale</name>
    <dbReference type="NCBI Taxonomy" id="2518991"/>
    <lineage>
        <taxon>Bacteria</taxon>
        <taxon>Pseudomonadati</taxon>
        <taxon>Pseudomonadota</taxon>
        <taxon>Gammaproteobacteria</taxon>
        <taxon>Cellvibrionales</taxon>
        <taxon>Halieaceae</taxon>
        <taxon>Marimicrobium</taxon>
    </lineage>
</organism>
<evidence type="ECO:0000256" key="6">
    <source>
        <dbReference type="ARBA" id="ARBA00022989"/>
    </source>
</evidence>
<evidence type="ECO:0000256" key="5">
    <source>
        <dbReference type="ARBA" id="ARBA00022692"/>
    </source>
</evidence>
<evidence type="ECO:0000256" key="7">
    <source>
        <dbReference type="ARBA" id="ARBA00023136"/>
    </source>
</evidence>
<comment type="similarity">
    <text evidence="3">Belongs to the major facilitator superfamily. TCR/Tet family.</text>
</comment>
<evidence type="ECO:0000256" key="4">
    <source>
        <dbReference type="ARBA" id="ARBA00022448"/>
    </source>
</evidence>
<evidence type="ECO:0000313" key="11">
    <source>
        <dbReference type="Proteomes" id="UP001143304"/>
    </source>
</evidence>
<dbReference type="SUPFAM" id="SSF103473">
    <property type="entry name" value="MFS general substrate transporter"/>
    <property type="match status" value="1"/>
</dbReference>
<proteinExistence type="inferred from homology"/>
<dbReference type="PANTHER" id="PTHR23504:SF15">
    <property type="entry name" value="MAJOR FACILITATOR SUPERFAMILY (MFS) PROFILE DOMAIN-CONTAINING PROTEIN"/>
    <property type="match status" value="1"/>
</dbReference>
<evidence type="ECO:0000313" key="10">
    <source>
        <dbReference type="EMBL" id="MCX2977985.1"/>
    </source>
</evidence>
<evidence type="ECO:0000256" key="1">
    <source>
        <dbReference type="ARBA" id="ARBA00003279"/>
    </source>
</evidence>
<dbReference type="PROSITE" id="PS00216">
    <property type="entry name" value="SUGAR_TRANSPORT_1"/>
    <property type="match status" value="1"/>
</dbReference>
<reference evidence="10" key="1">
    <citation type="submission" date="2019-02" db="EMBL/GenBank/DDBJ databases">
        <authorList>
            <person name="Li S.-H."/>
        </authorList>
    </citation>
    <scope>NUCLEOTIDE SEQUENCE</scope>
    <source>
        <strain evidence="10">IMCC11814</strain>
    </source>
</reference>
<comment type="subcellular location">
    <subcellularLocation>
        <location evidence="2">Membrane</location>
        <topology evidence="2">Multi-pass membrane protein</topology>
    </subcellularLocation>
</comment>
<dbReference type="CDD" id="cd17388">
    <property type="entry name" value="MFS_TetA"/>
    <property type="match status" value="1"/>
</dbReference>
<feature type="transmembrane region" description="Helical" evidence="8">
    <location>
        <begin position="165"/>
        <end position="183"/>
    </location>
</feature>
<keyword evidence="6 8" id="KW-1133">Transmembrane helix</keyword>
<evidence type="ECO:0000256" key="2">
    <source>
        <dbReference type="ARBA" id="ARBA00004141"/>
    </source>
</evidence>
<keyword evidence="5 8" id="KW-0812">Transmembrane</keyword>
<dbReference type="Gene3D" id="1.20.1250.20">
    <property type="entry name" value="MFS general substrate transporter like domains"/>
    <property type="match status" value="1"/>
</dbReference>
<dbReference type="PROSITE" id="PS50850">
    <property type="entry name" value="MFS"/>
    <property type="match status" value="1"/>
</dbReference>
<dbReference type="PANTHER" id="PTHR23504">
    <property type="entry name" value="MAJOR FACILITATOR SUPERFAMILY DOMAIN-CONTAINING PROTEIN 10"/>
    <property type="match status" value="1"/>
</dbReference>
<protein>
    <submittedName>
        <fullName evidence="10">MFS transporter</fullName>
    </submittedName>
</protein>
<feature type="transmembrane region" description="Helical" evidence="8">
    <location>
        <begin position="372"/>
        <end position="394"/>
    </location>
</feature>
<feature type="transmembrane region" description="Helical" evidence="8">
    <location>
        <begin position="251"/>
        <end position="270"/>
    </location>
</feature>
<sequence>MRPTLAFAFIFVTVLLDSIGFGIIMPVVPHLIMDITGDGLADAARIAGLLMFTFAAMQFIASPILGNLSDRYGRRPILLFSLLAMGCNFLLMGWAPTLVWLFFGRIISGVSASTYGTANAYIADTFPPEKRAQYFALLGAGFGMGFIIGPAIGGVLGEYGPRTPFFAAAGLTFVNVIYGFFVLPESLKPENRRAFNLARANPLAAIRQLWRYPVVVMLLLVSFFYSLGHFALPSVWAFFTIEKFQWTPRDIGISLSAVGVAMIFVQAYLIRLVLPLWGPMKTAVVGLIATAISFFGYAFIPFAWMMYVVIAIGALQGFVMPSIQSMMSERVPANAQGELQGAIGSLNGLVTIISPLFMAELFAYFSGPEAPLYFPGAPFFAAAILTLLALVLLLRVRRNMGRA</sequence>
<feature type="domain" description="Major facilitator superfamily (MFS) profile" evidence="9">
    <location>
        <begin position="6"/>
        <end position="401"/>
    </location>
</feature>
<dbReference type="Proteomes" id="UP001143304">
    <property type="component" value="Unassembled WGS sequence"/>
</dbReference>
<dbReference type="RefSeq" id="WP_279249687.1">
    <property type="nucleotide sequence ID" value="NZ_SHNO01000001.1"/>
</dbReference>
<feature type="transmembrane region" description="Helical" evidence="8">
    <location>
        <begin position="77"/>
        <end position="96"/>
    </location>
</feature>
<dbReference type="InterPro" id="IPR020846">
    <property type="entry name" value="MFS_dom"/>
</dbReference>
<evidence type="ECO:0000256" key="8">
    <source>
        <dbReference type="SAM" id="Phobius"/>
    </source>
</evidence>
<accession>A0ABT3T719</accession>
<dbReference type="InterPro" id="IPR011701">
    <property type="entry name" value="MFS"/>
</dbReference>
<feature type="transmembrane region" description="Helical" evidence="8">
    <location>
        <begin position="214"/>
        <end position="239"/>
    </location>
</feature>
<comment type="function">
    <text evidence="1">Resistance to tetracycline by an active tetracycline efflux. This is an energy-dependent process that decreases the accumulation of the antibiotic in whole cells. This protein functions as a metal-tetracycline/H(+) antiporter.</text>
</comment>